<protein>
    <recommendedName>
        <fullName evidence="2">CCHC-type domain-containing protein</fullName>
    </recommendedName>
</protein>
<evidence type="ECO:0000313" key="3">
    <source>
        <dbReference type="Proteomes" id="UP001652628"/>
    </source>
</evidence>
<proteinExistence type="predicted"/>
<evidence type="ECO:0000256" key="1">
    <source>
        <dbReference type="PROSITE-ProRule" id="PRU00047"/>
    </source>
</evidence>
<dbReference type="Proteomes" id="UP001652628">
    <property type="component" value="Unplaced"/>
</dbReference>
<dbReference type="InterPro" id="IPR036875">
    <property type="entry name" value="Znf_CCHC_sf"/>
</dbReference>
<gene>
    <name evidence="4" type="primary">LOC139354656</name>
</gene>
<evidence type="ECO:0000259" key="2">
    <source>
        <dbReference type="PROSITE" id="PS50158"/>
    </source>
</evidence>
<accession>A0ABM4TYF7</accession>
<keyword evidence="3" id="KW-1185">Reference proteome</keyword>
<reference evidence="4" key="1">
    <citation type="submission" date="2025-08" db="UniProtKB">
        <authorList>
            <consortium name="RefSeq"/>
        </authorList>
    </citation>
    <scope>IDENTIFICATION</scope>
</reference>
<dbReference type="Gene3D" id="4.10.60.10">
    <property type="entry name" value="Zinc finger, CCHC-type"/>
    <property type="match status" value="1"/>
</dbReference>
<keyword evidence="1" id="KW-0862">Zinc</keyword>
<sequence length="172" mass="19811">MFVRSQRNIKDWASLKSALMEEFGIKLSSAEVHRRLGKRQQHKGESLHEFPYALMEFAKPICLEEESLIEYFVKGIPYARSNKAMLYQAKNLKVLKQQIDAYQKSRGSSKPVNKYDLQGNKAVHDTKRDAVAGSVKKCFRCGNSSHMKKDCPVKEKCSKCFQDTEQRSVKQM</sequence>
<dbReference type="PROSITE" id="PS50158">
    <property type="entry name" value="ZF_CCHC"/>
    <property type="match status" value="1"/>
</dbReference>
<dbReference type="InterPro" id="IPR001878">
    <property type="entry name" value="Znf_CCHC"/>
</dbReference>
<name>A0ABM4TYF7_DROSZ</name>
<feature type="domain" description="CCHC-type" evidence="2">
    <location>
        <begin position="137"/>
        <end position="152"/>
    </location>
</feature>
<evidence type="ECO:0000313" key="4">
    <source>
        <dbReference type="RefSeq" id="XP_070855002.1"/>
    </source>
</evidence>
<keyword evidence="1" id="KW-0863">Zinc-finger</keyword>
<dbReference type="RefSeq" id="XP_070855002.1">
    <property type="nucleotide sequence ID" value="XM_070998901.1"/>
</dbReference>
<dbReference type="SMART" id="SM00343">
    <property type="entry name" value="ZnF_C2HC"/>
    <property type="match status" value="1"/>
</dbReference>
<organism evidence="3 4">
    <name type="scientific">Drosophila suzukii</name>
    <name type="common">Spotted-wing drosophila fruit fly</name>
    <dbReference type="NCBI Taxonomy" id="28584"/>
    <lineage>
        <taxon>Eukaryota</taxon>
        <taxon>Metazoa</taxon>
        <taxon>Ecdysozoa</taxon>
        <taxon>Arthropoda</taxon>
        <taxon>Hexapoda</taxon>
        <taxon>Insecta</taxon>
        <taxon>Pterygota</taxon>
        <taxon>Neoptera</taxon>
        <taxon>Endopterygota</taxon>
        <taxon>Diptera</taxon>
        <taxon>Brachycera</taxon>
        <taxon>Muscomorpha</taxon>
        <taxon>Ephydroidea</taxon>
        <taxon>Drosophilidae</taxon>
        <taxon>Drosophila</taxon>
        <taxon>Sophophora</taxon>
    </lineage>
</organism>
<dbReference type="SUPFAM" id="SSF57756">
    <property type="entry name" value="Retrovirus zinc finger-like domains"/>
    <property type="match status" value="1"/>
</dbReference>
<dbReference type="GeneID" id="139354656"/>
<keyword evidence="1" id="KW-0479">Metal-binding</keyword>